<keyword evidence="7" id="KW-1185">Reference proteome</keyword>
<feature type="domain" description="Response regulatory" evidence="5">
    <location>
        <begin position="480"/>
        <end position="600"/>
    </location>
</feature>
<evidence type="ECO:0000313" key="6">
    <source>
        <dbReference type="EMBL" id="KAJ8614306.1"/>
    </source>
</evidence>
<dbReference type="PROSITE" id="PS50110">
    <property type="entry name" value="RESPONSE_REGULATORY"/>
    <property type="match status" value="1"/>
</dbReference>
<dbReference type="EMBL" id="JAQMWT010000008">
    <property type="protein sequence ID" value="KAJ8614306.1"/>
    <property type="molecule type" value="Genomic_DNA"/>
</dbReference>
<dbReference type="Proteomes" id="UP001230188">
    <property type="component" value="Unassembled WGS sequence"/>
</dbReference>
<sequence length="688" mass="76686">MGIEAIDAPLIRELGVQLSRRDISLEGASMRSLAPGMVTEIMGTLKAIDESLSAQIVSEPELYLREAELLVYDGEQRIFEEHDVPDGFYFLIYGRVDVTNSKYMMSEEERRLIEKDERKIASIEAPGFFGEKSLGGSQAQHRSASIRVTSKNAACLRCSLEVFVRCLAAGQRCDLRRKLTWVEESLLFWDCAADLQFKLAQVLRLVDVERGRHLVDMDDPIEGMWFVMSGSLSVSAQMQMPVVVANGPEQWKIIEVATLPAGDVFGIVEVLAGRKKFARFSTAISDATLLFITSKDAEDLIFSDKHANAVCRSLAANRRKWDELVLTQAMSDFNAVQVAVTNKEMRFAKYWLSTTPGVVVVKKRRRRKSSSKLPAAEIAAETETRSTTDTKPDDEDEEAPAPAPSERPKPRRRSRRDSKARTNEAMRELDTALGELEDPTSLSSPRNNYNNNGAAAEPKKKNPNAKVAAEAWLAKLQIQQVLVVDDSVTTQNILGLKFRKQGCIVETAGDGAEALEIMRKKLFALVVCDVLMPHMDGVTAVTKLREWETDHRPEDLQPVLLLTRVEDSPVQFQVPKMCLVALRHKADRLKDLDGLVIECFENYPSPPTTQPPTHDSPTKARRTTTTISRNTFHAGDADRPPKTDKAPRRRSVESVVRRGSDYSSRSPPASSSSEIIKKAGGPLRRHSI</sequence>
<feature type="compositionally biased region" description="Basic and acidic residues" evidence="3">
    <location>
        <begin position="382"/>
        <end position="391"/>
    </location>
</feature>
<name>A0AAD7UPU3_9STRA</name>
<dbReference type="InterPro" id="IPR001789">
    <property type="entry name" value="Sig_transdc_resp-reg_receiver"/>
</dbReference>
<feature type="domain" description="Cyclic nucleotide-binding" evidence="4">
    <location>
        <begin position="187"/>
        <end position="301"/>
    </location>
</feature>
<evidence type="ECO:0000256" key="1">
    <source>
        <dbReference type="ARBA" id="ARBA00022553"/>
    </source>
</evidence>
<feature type="compositionally biased region" description="Polar residues" evidence="3">
    <location>
        <begin position="440"/>
        <end position="449"/>
    </location>
</feature>
<dbReference type="PROSITE" id="PS50042">
    <property type="entry name" value="CNMP_BINDING_3"/>
    <property type="match status" value="2"/>
</dbReference>
<dbReference type="SUPFAM" id="SSF52172">
    <property type="entry name" value="CheY-like"/>
    <property type="match status" value="1"/>
</dbReference>
<feature type="modified residue" description="4-aspartylphosphate" evidence="2">
    <location>
        <position position="529"/>
    </location>
</feature>
<feature type="compositionally biased region" description="Basic and acidic residues" evidence="3">
    <location>
        <begin position="417"/>
        <end position="430"/>
    </location>
</feature>
<feature type="domain" description="Cyclic nucleotide-binding" evidence="4">
    <location>
        <begin position="44"/>
        <end position="150"/>
    </location>
</feature>
<feature type="compositionally biased region" description="Low complexity" evidence="3">
    <location>
        <begin position="661"/>
        <end position="673"/>
    </location>
</feature>
<evidence type="ECO:0000256" key="3">
    <source>
        <dbReference type="SAM" id="MobiDB-lite"/>
    </source>
</evidence>
<dbReference type="CDD" id="cd00038">
    <property type="entry name" value="CAP_ED"/>
    <property type="match status" value="1"/>
</dbReference>
<dbReference type="SMART" id="SM00448">
    <property type="entry name" value="REC"/>
    <property type="match status" value="1"/>
</dbReference>
<dbReference type="Pfam" id="PF00072">
    <property type="entry name" value="Response_reg"/>
    <property type="match status" value="1"/>
</dbReference>
<proteinExistence type="predicted"/>
<comment type="caution">
    <text evidence="6">The sequence shown here is derived from an EMBL/GenBank/DDBJ whole genome shotgun (WGS) entry which is preliminary data.</text>
</comment>
<keyword evidence="1 2" id="KW-0597">Phosphoprotein</keyword>
<dbReference type="Gene3D" id="3.40.50.2300">
    <property type="match status" value="1"/>
</dbReference>
<dbReference type="InterPro" id="IPR014710">
    <property type="entry name" value="RmlC-like_jellyroll"/>
</dbReference>
<feature type="compositionally biased region" description="Basic and acidic residues" evidence="3">
    <location>
        <begin position="635"/>
        <end position="660"/>
    </location>
</feature>
<dbReference type="PANTHER" id="PTHR45339">
    <property type="entry name" value="HYBRID SIGNAL TRANSDUCTION HISTIDINE KINASE J"/>
    <property type="match status" value="1"/>
</dbReference>
<dbReference type="AlphaFoldDB" id="A0AAD7UPU3"/>
<protein>
    <submittedName>
        <fullName evidence="6">Uncharacterized protein</fullName>
    </submittedName>
</protein>
<accession>A0AAD7UPU3</accession>
<feature type="region of interest" description="Disordered" evidence="3">
    <location>
        <begin position="602"/>
        <end position="688"/>
    </location>
</feature>
<dbReference type="InterPro" id="IPR018490">
    <property type="entry name" value="cNMP-bd_dom_sf"/>
</dbReference>
<feature type="non-terminal residue" evidence="6">
    <location>
        <position position="688"/>
    </location>
</feature>
<reference evidence="6" key="1">
    <citation type="submission" date="2023-01" db="EMBL/GenBank/DDBJ databases">
        <title>Metagenome sequencing of chrysophaentin producing Chrysophaeum taylorii.</title>
        <authorList>
            <person name="Davison J."/>
            <person name="Bewley C."/>
        </authorList>
    </citation>
    <scope>NUCLEOTIDE SEQUENCE</scope>
    <source>
        <strain evidence="6">NIES-1699</strain>
    </source>
</reference>
<gene>
    <name evidence="6" type="ORF">CTAYLR_010136</name>
</gene>
<dbReference type="CDD" id="cd17546">
    <property type="entry name" value="REC_hyHK_CKI1_RcsC-like"/>
    <property type="match status" value="1"/>
</dbReference>
<feature type="region of interest" description="Disordered" evidence="3">
    <location>
        <begin position="363"/>
        <end position="463"/>
    </location>
</feature>
<dbReference type="InterPro" id="IPR000595">
    <property type="entry name" value="cNMP-bd_dom"/>
</dbReference>
<evidence type="ECO:0000259" key="4">
    <source>
        <dbReference type="PROSITE" id="PS50042"/>
    </source>
</evidence>
<dbReference type="PANTHER" id="PTHR45339:SF6">
    <property type="entry name" value="SENSORY HISTIDINE PROTEIN KINASE"/>
    <property type="match status" value="1"/>
</dbReference>
<dbReference type="InterPro" id="IPR011006">
    <property type="entry name" value="CheY-like_superfamily"/>
</dbReference>
<dbReference type="SUPFAM" id="SSF51206">
    <property type="entry name" value="cAMP-binding domain-like"/>
    <property type="match status" value="2"/>
</dbReference>
<dbReference type="SMART" id="SM00100">
    <property type="entry name" value="cNMP"/>
    <property type="match status" value="2"/>
</dbReference>
<evidence type="ECO:0000313" key="7">
    <source>
        <dbReference type="Proteomes" id="UP001230188"/>
    </source>
</evidence>
<dbReference type="Pfam" id="PF00027">
    <property type="entry name" value="cNMP_binding"/>
    <property type="match status" value="1"/>
</dbReference>
<organism evidence="6 7">
    <name type="scientific">Chrysophaeum taylorii</name>
    <dbReference type="NCBI Taxonomy" id="2483200"/>
    <lineage>
        <taxon>Eukaryota</taxon>
        <taxon>Sar</taxon>
        <taxon>Stramenopiles</taxon>
        <taxon>Ochrophyta</taxon>
        <taxon>Pelagophyceae</taxon>
        <taxon>Pelagomonadales</taxon>
        <taxon>Pelagomonadaceae</taxon>
        <taxon>Chrysophaeum</taxon>
    </lineage>
</organism>
<dbReference type="GO" id="GO:0000160">
    <property type="term" value="P:phosphorelay signal transduction system"/>
    <property type="evidence" value="ECO:0007669"/>
    <property type="project" value="InterPro"/>
</dbReference>
<evidence type="ECO:0000256" key="2">
    <source>
        <dbReference type="PROSITE-ProRule" id="PRU00169"/>
    </source>
</evidence>
<dbReference type="Gene3D" id="2.60.120.10">
    <property type="entry name" value="Jelly Rolls"/>
    <property type="match status" value="2"/>
</dbReference>
<evidence type="ECO:0000259" key="5">
    <source>
        <dbReference type="PROSITE" id="PS50110"/>
    </source>
</evidence>